<dbReference type="RefSeq" id="WP_092205811.1">
    <property type="nucleotide sequence ID" value="NZ_FOVN01000001.1"/>
</dbReference>
<reference evidence="3" key="1">
    <citation type="submission" date="2016-10" db="EMBL/GenBank/DDBJ databases">
        <authorList>
            <person name="Varghese N."/>
            <person name="Submissions S."/>
        </authorList>
    </citation>
    <scope>NUCLEOTIDE SEQUENCE [LARGE SCALE GENOMIC DNA]</scope>
    <source>
        <strain evidence="3">DSM 23925</strain>
    </source>
</reference>
<dbReference type="OrthoDB" id="1247232at2"/>
<evidence type="ECO:0000256" key="1">
    <source>
        <dbReference type="SAM" id="Coils"/>
    </source>
</evidence>
<dbReference type="Proteomes" id="UP000198705">
    <property type="component" value="Unassembled WGS sequence"/>
</dbReference>
<organism evidence="2 3">
    <name type="scientific">Bizionia echini</name>
    <dbReference type="NCBI Taxonomy" id="649333"/>
    <lineage>
        <taxon>Bacteria</taxon>
        <taxon>Pseudomonadati</taxon>
        <taxon>Bacteroidota</taxon>
        <taxon>Flavobacteriia</taxon>
        <taxon>Flavobacteriales</taxon>
        <taxon>Flavobacteriaceae</taxon>
        <taxon>Bizionia</taxon>
    </lineage>
</organism>
<name>A0A1I4YR75_9FLAO</name>
<accession>A0A1I4YR75</accession>
<dbReference type="AlphaFoldDB" id="A0A1I4YR75"/>
<feature type="coiled-coil region" evidence="1">
    <location>
        <begin position="183"/>
        <end position="210"/>
    </location>
</feature>
<proteinExistence type="predicted"/>
<protein>
    <submittedName>
        <fullName evidence="2">Uncharacterized protein</fullName>
    </submittedName>
</protein>
<evidence type="ECO:0000313" key="3">
    <source>
        <dbReference type="Proteomes" id="UP000198705"/>
    </source>
</evidence>
<dbReference type="EMBL" id="FOVN01000001">
    <property type="protein sequence ID" value="SFN40524.1"/>
    <property type="molecule type" value="Genomic_DNA"/>
</dbReference>
<dbReference type="STRING" id="649333.SAMN04487989_101226"/>
<sequence length="440" mass="52299">MNETDKINFDFVKEIKEPGVYQLLFPKKEVGLAVMVLFEKIENKSLPDGKFIEKDLHDAFAQISKPNERYPKEIYSAHIEELQEYFLDYNQETQKYYFKDYAYRFYTYAKETLEGNFSPTHIEKICSLLTASLRQRETLEDLKFWLTSEFRKYEPDLREQVDFLDRQIIESVNKLKNNPTNSDKKFIDLLKEVENNLDKAQEQSRELASAYSETKIIRSILEKREDTDSETDDLIAEVHFFIKYLNERLDSIDRKLDRIQPKIRQLFAILNRPQFNSKIEKFLHFLLDKSTVNGRKETLLPKNINNPALHIDTPNFTIIERERELFPSKPKKRTIYKTNKVKIKENTQGILRILSQQDLIRKWEQHIIAEIELRGTIDLSATFFKIMEETNDGQIAVSAIYSSIQQARKSNDFDFKMYKIKQTNSKIEHISLWKMNIQKI</sequence>
<keyword evidence="3" id="KW-1185">Reference proteome</keyword>
<keyword evidence="1" id="KW-0175">Coiled coil</keyword>
<gene>
    <name evidence="2" type="ORF">SAMN04487989_101226</name>
</gene>
<evidence type="ECO:0000313" key="2">
    <source>
        <dbReference type="EMBL" id="SFN40524.1"/>
    </source>
</evidence>